<dbReference type="KEGG" id="psuu:Psuf_085020"/>
<dbReference type="EMBL" id="AP022871">
    <property type="protein sequence ID" value="BCB91189.1"/>
    <property type="molecule type" value="Genomic_DNA"/>
</dbReference>
<dbReference type="SUPFAM" id="SSF48576">
    <property type="entry name" value="Terpenoid synthases"/>
    <property type="match status" value="2"/>
</dbReference>
<comment type="similarity">
    <text evidence="2">Belongs to the terpene synthase family.</text>
</comment>
<evidence type="ECO:0000313" key="4">
    <source>
        <dbReference type="EMBL" id="BCB91189.1"/>
    </source>
</evidence>
<dbReference type="Gene3D" id="1.10.600.10">
    <property type="entry name" value="Farnesyl Diphosphate Synthase"/>
    <property type="match status" value="2"/>
</dbReference>
<dbReference type="Proteomes" id="UP000503011">
    <property type="component" value="Chromosome"/>
</dbReference>
<feature type="compositionally biased region" description="Low complexity" evidence="3">
    <location>
        <begin position="695"/>
        <end position="712"/>
    </location>
</feature>
<dbReference type="InterPro" id="IPR008949">
    <property type="entry name" value="Isoprenoid_synthase_dom_sf"/>
</dbReference>
<dbReference type="GO" id="GO:0046872">
    <property type="term" value="F:metal ion binding"/>
    <property type="evidence" value="ECO:0007669"/>
    <property type="project" value="UniProtKB-KW"/>
</dbReference>
<evidence type="ECO:0000256" key="2">
    <source>
        <dbReference type="RuleBase" id="RU366034"/>
    </source>
</evidence>
<dbReference type="RefSeq" id="WP_180214601.1">
    <property type="nucleotide sequence ID" value="NZ_AP022871.1"/>
</dbReference>
<dbReference type="PANTHER" id="PTHR35201:SF4">
    <property type="entry name" value="BETA-PINACENE SYNTHASE-RELATED"/>
    <property type="match status" value="1"/>
</dbReference>
<reference evidence="4 5" key="2">
    <citation type="submission" date="2020-03" db="EMBL/GenBank/DDBJ databases">
        <authorList>
            <person name="Ichikawa N."/>
            <person name="Kimura A."/>
            <person name="Kitahashi Y."/>
            <person name="Uohara A."/>
        </authorList>
    </citation>
    <scope>NUCLEOTIDE SEQUENCE [LARGE SCALE GENOMIC DNA]</scope>
    <source>
        <strain evidence="4 5">NBRC 105367</strain>
    </source>
</reference>
<evidence type="ECO:0000313" key="5">
    <source>
        <dbReference type="Proteomes" id="UP000503011"/>
    </source>
</evidence>
<keyword evidence="1 2" id="KW-0456">Lyase</keyword>
<dbReference type="AlphaFoldDB" id="A0A6F8YYM8"/>
<dbReference type="PANTHER" id="PTHR35201">
    <property type="entry name" value="TERPENE SYNTHASE"/>
    <property type="match status" value="1"/>
</dbReference>
<keyword evidence="2" id="KW-0479">Metal-binding</keyword>
<protein>
    <recommendedName>
        <fullName evidence="2">Terpene synthase</fullName>
        <ecNumber evidence="2">4.2.3.-</ecNumber>
    </recommendedName>
</protein>
<evidence type="ECO:0000256" key="1">
    <source>
        <dbReference type="ARBA" id="ARBA00023239"/>
    </source>
</evidence>
<dbReference type="EC" id="4.2.3.-" evidence="2"/>
<evidence type="ECO:0000256" key="3">
    <source>
        <dbReference type="SAM" id="MobiDB-lite"/>
    </source>
</evidence>
<keyword evidence="2" id="KW-0460">Magnesium</keyword>
<reference evidence="4 5" key="1">
    <citation type="submission" date="2020-03" db="EMBL/GenBank/DDBJ databases">
        <title>Whole genome shotgun sequence of Phytohabitans suffuscus NBRC 105367.</title>
        <authorList>
            <person name="Komaki H."/>
            <person name="Tamura T."/>
        </authorList>
    </citation>
    <scope>NUCLEOTIDE SEQUENCE [LARGE SCALE GENOMIC DNA]</scope>
    <source>
        <strain evidence="4 5">NBRC 105367</strain>
    </source>
</reference>
<dbReference type="SFLD" id="SFLDG01020">
    <property type="entry name" value="Terpene_Cyclase_Like_2"/>
    <property type="match status" value="1"/>
</dbReference>
<accession>A0A6F8YYM8</accession>
<dbReference type="SFLD" id="SFLDS00005">
    <property type="entry name" value="Isoprenoid_Synthase_Type_I"/>
    <property type="match status" value="1"/>
</dbReference>
<comment type="cofactor">
    <cofactor evidence="2">
        <name>Mg(2+)</name>
        <dbReference type="ChEBI" id="CHEBI:18420"/>
    </cofactor>
</comment>
<proteinExistence type="inferred from homology"/>
<feature type="region of interest" description="Disordered" evidence="3">
    <location>
        <begin position="695"/>
        <end position="721"/>
    </location>
</feature>
<sequence length="721" mass="80140">MTQPFTLPEFYVPHPARLNPHLEQARTHSKAWAREMVMIEGSGIWDEADFDNHDYALLCAYTHPDATSADLDLVTDWYVWVFFFDDHFLEVYKKTRDVPGAKTYLERLRAFMPVSLDEGMPEPTNAVEAGLADLWRRTVPARSPGWRRRFAESTRALLEESLWELSNISEARVPNPVEYVEMRRKVGGAPWSADLVEHAVHAEVPDEIAASRPMRVLKDAFSDGVHLRNDIFSYQRETETEGELNNGVLVMERFLGCAPQRAADTVNDLLTSRLQQFENTALTEVPPLLAEHGVDPAGCADVLRYVKGLQDWQSGGHEWHMRSSRYMNKGGSVHLGPKGFGAAAALMPGVWARARGSSYKPFLPVGPVRLPDFHMPYEVGTSPHLDRAREATVRWAREMRIVDAPPGVPGAGLWDERKLRGFDFALCSAGLDPDATPQELDLSAQWLAWGTYADDYFPLAYSTTRDLAGARACHERMRQLMPVDGPPAVTPSTPLERGLADLWTRTTAEMPVENRRQFRTAVESMTESWLWELANHVQHRIPDPVDYVEMRRRTFGSDLTMSLARLGHGRLVPPEVWRTRPVRALENAAMDYGCLTNDIFSYQKEVEFEGELHNAVLVVQHFLGCDPPTAVAAVNDLMTARVQQFERTVATELPVLYDDFGLDAPARAALDAYVGSCATGWPGCSAGTGAPAGTTRGSCAAAAPDPAAAGPDRSTPCPSTC</sequence>
<dbReference type="InterPro" id="IPR034686">
    <property type="entry name" value="Terpene_cyclase-like_2"/>
</dbReference>
<keyword evidence="5" id="KW-1185">Reference proteome</keyword>
<name>A0A6F8YYM8_9ACTN</name>
<dbReference type="GO" id="GO:0010333">
    <property type="term" value="F:terpene synthase activity"/>
    <property type="evidence" value="ECO:0007669"/>
    <property type="project" value="InterPro"/>
</dbReference>
<organism evidence="4 5">
    <name type="scientific">Phytohabitans suffuscus</name>
    <dbReference type="NCBI Taxonomy" id="624315"/>
    <lineage>
        <taxon>Bacteria</taxon>
        <taxon>Bacillati</taxon>
        <taxon>Actinomycetota</taxon>
        <taxon>Actinomycetes</taxon>
        <taxon>Micromonosporales</taxon>
        <taxon>Micromonosporaceae</taxon>
    </lineage>
</organism>
<dbReference type="Pfam" id="PF19086">
    <property type="entry name" value="Terpene_syn_C_2"/>
    <property type="match status" value="2"/>
</dbReference>
<gene>
    <name evidence="4" type="primary">cyc2</name>
    <name evidence="4" type="ORF">Psuf_085020</name>
</gene>